<name>A0A6J5S8J8_9CAUD</name>
<protein>
    <submittedName>
        <fullName evidence="3">Uncharacterized protein</fullName>
    </submittedName>
</protein>
<accession>A0A6J5S8J8</accession>
<evidence type="ECO:0000313" key="1">
    <source>
        <dbReference type="EMBL" id="CAB4168236.1"/>
    </source>
</evidence>
<reference evidence="3" key="1">
    <citation type="submission" date="2020-05" db="EMBL/GenBank/DDBJ databases">
        <authorList>
            <person name="Chiriac C."/>
            <person name="Salcher M."/>
            <person name="Ghai R."/>
            <person name="Kavagutti S V."/>
        </authorList>
    </citation>
    <scope>NUCLEOTIDE SEQUENCE</scope>
</reference>
<evidence type="ECO:0000313" key="3">
    <source>
        <dbReference type="EMBL" id="CAB4205199.1"/>
    </source>
</evidence>
<evidence type="ECO:0000313" key="4">
    <source>
        <dbReference type="EMBL" id="CAB5238090.1"/>
    </source>
</evidence>
<dbReference type="EMBL" id="LR797358">
    <property type="protein sequence ID" value="CAB4205199.1"/>
    <property type="molecule type" value="Genomic_DNA"/>
</dbReference>
<dbReference type="EMBL" id="LR798457">
    <property type="protein sequence ID" value="CAB5238090.1"/>
    <property type="molecule type" value="Genomic_DNA"/>
</dbReference>
<organism evidence="3">
    <name type="scientific">uncultured Caudovirales phage</name>
    <dbReference type="NCBI Taxonomy" id="2100421"/>
    <lineage>
        <taxon>Viruses</taxon>
        <taxon>Duplodnaviria</taxon>
        <taxon>Heunggongvirae</taxon>
        <taxon>Uroviricota</taxon>
        <taxon>Caudoviricetes</taxon>
        <taxon>Peduoviridae</taxon>
        <taxon>Maltschvirus</taxon>
        <taxon>Maltschvirus maltsch</taxon>
    </lineage>
</organism>
<gene>
    <name evidence="2" type="ORF">UFOVP1276_24</name>
    <name evidence="3" type="ORF">UFOVP1403_42</name>
    <name evidence="4" type="ORF">UFOVP1507_26</name>
    <name evidence="1" type="ORF">UFOVP875_55</name>
</gene>
<proteinExistence type="predicted"/>
<sequence>MILTPQQMAESVLKTLDDVVADIYPPEEREEAKARILDAWSAEMFQGRTEK</sequence>
<dbReference type="EMBL" id="LR796819">
    <property type="protein sequence ID" value="CAB4168236.1"/>
    <property type="molecule type" value="Genomic_DNA"/>
</dbReference>
<dbReference type="EMBL" id="LR797223">
    <property type="protein sequence ID" value="CAB4195060.1"/>
    <property type="molecule type" value="Genomic_DNA"/>
</dbReference>
<evidence type="ECO:0000313" key="2">
    <source>
        <dbReference type="EMBL" id="CAB4195060.1"/>
    </source>
</evidence>